<evidence type="ECO:0000259" key="2">
    <source>
        <dbReference type="Pfam" id="PF26082"/>
    </source>
</evidence>
<feature type="region of interest" description="Disordered" evidence="1">
    <location>
        <begin position="597"/>
        <end position="676"/>
    </location>
</feature>
<dbReference type="Proteomes" id="UP000826573">
    <property type="component" value="Unassembled WGS sequence"/>
</dbReference>
<dbReference type="PANTHER" id="PTHR35391">
    <property type="entry name" value="C2H2-TYPE DOMAIN-CONTAINING PROTEIN-RELATED"/>
    <property type="match status" value="1"/>
</dbReference>
<name>A0A9P8HUN0_9HYPO</name>
<dbReference type="PANTHER" id="PTHR35391:SF7">
    <property type="entry name" value="C2H2-TYPE DOMAIN-CONTAINING PROTEIN"/>
    <property type="match status" value="1"/>
</dbReference>
<gene>
    <name evidence="3" type="ORF">TsFJ059_000165</name>
</gene>
<reference evidence="3 4" key="1">
    <citation type="submission" date="2021-08" db="EMBL/GenBank/DDBJ databases">
        <title>The highly contiguous genome resource for Trichoderma semiorbis FJ059, a fungal antagonistic to plant pathogens.</title>
        <authorList>
            <person name="Liu T."/>
        </authorList>
    </citation>
    <scope>NUCLEOTIDE SEQUENCE [LARGE SCALE GENOMIC DNA]</scope>
    <source>
        <strain evidence="3 4">FJ059</strain>
    </source>
</reference>
<organism evidence="3 4">
    <name type="scientific">Trichoderma semiorbis</name>
    <dbReference type="NCBI Taxonomy" id="1491008"/>
    <lineage>
        <taxon>Eukaryota</taxon>
        <taxon>Fungi</taxon>
        <taxon>Dikarya</taxon>
        <taxon>Ascomycota</taxon>
        <taxon>Pezizomycotina</taxon>
        <taxon>Sordariomycetes</taxon>
        <taxon>Hypocreomycetidae</taxon>
        <taxon>Hypocreales</taxon>
        <taxon>Hypocreaceae</taxon>
        <taxon>Trichoderma</taxon>
    </lineage>
</organism>
<accession>A0A9P8HUN0</accession>
<comment type="caution">
    <text evidence="3">The sequence shown here is derived from an EMBL/GenBank/DDBJ whole genome shotgun (WGS) entry which is preliminary data.</text>
</comment>
<dbReference type="Pfam" id="PF26082">
    <property type="entry name" value="zf-C2H2_AcuF"/>
    <property type="match status" value="1"/>
</dbReference>
<proteinExistence type="predicted"/>
<feature type="compositionally biased region" description="Polar residues" evidence="1">
    <location>
        <begin position="603"/>
        <end position="624"/>
    </location>
</feature>
<feature type="compositionally biased region" description="Acidic residues" evidence="1">
    <location>
        <begin position="627"/>
        <end position="638"/>
    </location>
</feature>
<protein>
    <recommendedName>
        <fullName evidence="2">Oxidoreductase acuF-like C2H2 type zinc-finger domain-containing protein</fullName>
    </recommendedName>
</protein>
<keyword evidence="4" id="KW-1185">Reference proteome</keyword>
<dbReference type="EMBL" id="JAIMJC010000001">
    <property type="protein sequence ID" value="KAH0531318.1"/>
    <property type="molecule type" value="Genomic_DNA"/>
</dbReference>
<feature type="region of interest" description="Disordered" evidence="1">
    <location>
        <begin position="510"/>
        <end position="531"/>
    </location>
</feature>
<evidence type="ECO:0000313" key="3">
    <source>
        <dbReference type="EMBL" id="KAH0531319.1"/>
    </source>
</evidence>
<dbReference type="AlphaFoldDB" id="A0A9P8HUN0"/>
<sequence length="842" mass="94672">MTDTSTTTGPNKKTVAAAANQCLESFNKCLLQQSSIHPREFSLVEDQVARFSTWTSGIGVFAPGRASMDHRLRYAPEVQSITISLLESLNYRIQKLLELLHGHINGSETHISSILDERLGKLLDYIAAEISHLNKMSNIIRKASQDSQNIQARDFHMTDEEGNDVQPILLSHYKRYIGEGFPTASVTIQQRLADAMILRRKRILYRRSRYGGTAIQLPEVEKKASITLPDSLLPLKDNQMAIAPSRIKSATTLQPEKFKMAASSPSVVSVTMTVALSNHEALKFPTAPGLHDKRKYDQFKAGQLAIHQVMLGKADKPSFAADPTLNDIADMRDAKRRLSTEEQLSKVLKPDVPAIGEVTCPYCFYTLSLKEVFNEKKWHNHVKNDLDPYVCLFEECGEPDELYKHSEKWLSHMHQHIQRWRCPSHRELGLFQTCEEYMQHVRDVHDTKLNDSKLRALANRNARSLPKLFMSCPLCGKNESEIGTRLTDHITGHLRSLAIMSLPVHYDEDIPGDVGSDGNSSSNSQPRSRSTINLLDDENIVVIRSAINGKLYDMAEPSIAVDAATSDEEDSVDMLFQGDDTHSDLDRHPEHVRAEKAGIISPELNNEQNDISSNIPLEDGTNSGLDMDSDDTDMEDPQLEQTQAPQEHSDEVAAPPQPAQQSNQRTGPKPLNFTPLTPQQEASLIPEQRARYNQILKDHGIIPAASTEAGSDTISRLKLIGLEEQRQFSQEQIVDIPMGPEEYAETAQRLKRIVSDMSKIGRALSKWYYITQDDARAKMFFRIRLRVIKQHVDGVQMEVMKDVFSIRSSDLDQARAMFESMAKDLADHRKHTGKVEDGASKN</sequence>
<evidence type="ECO:0000256" key="1">
    <source>
        <dbReference type="SAM" id="MobiDB-lite"/>
    </source>
</evidence>
<dbReference type="InterPro" id="IPR058925">
    <property type="entry name" value="zf-C2H2_AcuF"/>
</dbReference>
<feature type="domain" description="Oxidoreductase acuF-like C2H2 type zinc-finger" evidence="2">
    <location>
        <begin position="357"/>
        <end position="386"/>
    </location>
</feature>
<dbReference type="EMBL" id="JAIMJC010000001">
    <property type="protein sequence ID" value="KAH0531319.1"/>
    <property type="molecule type" value="Genomic_DNA"/>
</dbReference>
<evidence type="ECO:0000313" key="4">
    <source>
        <dbReference type="Proteomes" id="UP000826573"/>
    </source>
</evidence>
<feature type="compositionally biased region" description="Low complexity" evidence="1">
    <location>
        <begin position="512"/>
        <end position="530"/>
    </location>
</feature>